<dbReference type="OrthoDB" id="343002at2759"/>
<proteinExistence type="predicted"/>
<protein>
    <submittedName>
        <fullName evidence="1">Uncharacterized protein</fullName>
    </submittedName>
</protein>
<dbReference type="EMBL" id="JAPCXC010000017">
    <property type="protein sequence ID" value="KAJ1611209.1"/>
    <property type="molecule type" value="Genomic_DNA"/>
</dbReference>
<dbReference type="Proteomes" id="UP001067231">
    <property type="component" value="Unassembled WGS sequence"/>
</dbReference>
<reference evidence="1" key="1">
    <citation type="submission" date="2022-10" db="EMBL/GenBank/DDBJ databases">
        <title>Adaptive evolution leads to modifications in subtelomeric GC content in a zoonotic Cryptosporidium species.</title>
        <authorList>
            <person name="Li J."/>
            <person name="Feng Y."/>
            <person name="Xiao L."/>
        </authorList>
    </citation>
    <scope>NUCLEOTIDE SEQUENCE</scope>
    <source>
        <strain evidence="1">33844</strain>
    </source>
</reference>
<accession>A0A9D5HY04</accession>
<evidence type="ECO:0000313" key="1">
    <source>
        <dbReference type="EMBL" id="KAJ1611209.1"/>
    </source>
</evidence>
<organism evidence="1">
    <name type="scientific">Cryptosporidium canis</name>
    <dbReference type="NCBI Taxonomy" id="195482"/>
    <lineage>
        <taxon>Eukaryota</taxon>
        <taxon>Sar</taxon>
        <taxon>Alveolata</taxon>
        <taxon>Apicomplexa</taxon>
        <taxon>Conoidasida</taxon>
        <taxon>Coccidia</taxon>
        <taxon>Eucoccidiorida</taxon>
        <taxon>Eimeriorina</taxon>
        <taxon>Cryptosporidiidae</taxon>
        <taxon>Cryptosporidium</taxon>
    </lineage>
</organism>
<name>A0A9D5HY04_9CRYT</name>
<gene>
    <name evidence="1" type="ORF">OJ253_914</name>
</gene>
<comment type="caution">
    <text evidence="1">The sequence shown here is derived from an EMBL/GenBank/DDBJ whole genome shotgun (WGS) entry which is preliminary data.</text>
</comment>
<sequence length="121" mass="14146">MNQVKHRICCNRLERNTGLFFYRNALSFGNGHSIKDTPVQLCYPDVSTTLGFHPHSFNLFQGLNLDFEDEVVLDRPSLIIPTEYFFRESSVFKIYQQYQRKKSFVLHQLFAVVTISDNSGY</sequence>
<dbReference type="AlphaFoldDB" id="A0A9D5HY04"/>